<evidence type="ECO:0000313" key="3">
    <source>
        <dbReference type="Proteomes" id="UP001302321"/>
    </source>
</evidence>
<protein>
    <submittedName>
        <fullName evidence="2">Uncharacterized protein</fullName>
    </submittedName>
</protein>
<proteinExistence type="predicted"/>
<accession>A0AAN6W8L2</accession>
<feature type="compositionally biased region" description="Polar residues" evidence="1">
    <location>
        <begin position="315"/>
        <end position="324"/>
    </location>
</feature>
<feature type="region of interest" description="Disordered" evidence="1">
    <location>
        <begin position="129"/>
        <end position="154"/>
    </location>
</feature>
<feature type="compositionally biased region" description="Low complexity" evidence="1">
    <location>
        <begin position="331"/>
        <end position="340"/>
    </location>
</feature>
<dbReference type="PANTHER" id="PTHR39610">
    <property type="entry name" value="BZIP DOMAIN-CONTAINING PROTEIN-RELATED"/>
    <property type="match status" value="1"/>
</dbReference>
<dbReference type="AlphaFoldDB" id="A0AAN6W8L2"/>
<name>A0AAN6W8L2_9PEZI</name>
<feature type="region of interest" description="Disordered" evidence="1">
    <location>
        <begin position="1"/>
        <end position="29"/>
    </location>
</feature>
<dbReference type="Proteomes" id="UP001302321">
    <property type="component" value="Unassembled WGS sequence"/>
</dbReference>
<keyword evidence="3" id="KW-1185">Reference proteome</keyword>
<feature type="compositionally biased region" description="Polar residues" evidence="1">
    <location>
        <begin position="266"/>
        <end position="275"/>
    </location>
</feature>
<feature type="region of interest" description="Disordered" evidence="1">
    <location>
        <begin position="193"/>
        <end position="278"/>
    </location>
</feature>
<feature type="region of interest" description="Disordered" evidence="1">
    <location>
        <begin position="312"/>
        <end position="349"/>
    </location>
</feature>
<gene>
    <name evidence="2" type="ORF">QBC36DRAFT_310575</name>
</gene>
<dbReference type="PANTHER" id="PTHR39610:SF2">
    <property type="entry name" value="BZIP DOMAIN-CONTAINING PROTEIN"/>
    <property type="match status" value="1"/>
</dbReference>
<comment type="caution">
    <text evidence="2">The sequence shown here is derived from an EMBL/GenBank/DDBJ whole genome shotgun (WGS) entry which is preliminary data.</text>
</comment>
<evidence type="ECO:0000313" key="2">
    <source>
        <dbReference type="EMBL" id="KAK4177013.1"/>
    </source>
</evidence>
<feature type="compositionally biased region" description="Polar residues" evidence="1">
    <location>
        <begin position="209"/>
        <end position="230"/>
    </location>
</feature>
<sequence>MASVIPEPIRPINGDGAVSPSPGGRHPSISLQATATLNAQLQRESPSRHTGVSNAFESFSISSRFMDYLLSCELTISKGSSGSPLSPSRASPITGRRLSQVITNLQIADPAIPAPGEMLSDTQSNRAGNFRANSPHRLSVTGSPRLIATGEPRHNRAPSLGEIHQELENEQEYQVNRLLAEIRRLQEQVDNYKRHQSGSAVGGEEPADRTTTPIPTSIPQVPTGASSGSLPRSPVFPHHPRSSFDMARADLRRRSRTPSRGASPRLRSTSISGDSGEQWLLGRDESAFYQAETQMLIRENQMLKHRIKELERQLTDSNGSNTSITHEPSHPSHLTHSTSVSEEESSKPV</sequence>
<organism evidence="2 3">
    <name type="scientific">Triangularia setosa</name>
    <dbReference type="NCBI Taxonomy" id="2587417"/>
    <lineage>
        <taxon>Eukaryota</taxon>
        <taxon>Fungi</taxon>
        <taxon>Dikarya</taxon>
        <taxon>Ascomycota</taxon>
        <taxon>Pezizomycotina</taxon>
        <taxon>Sordariomycetes</taxon>
        <taxon>Sordariomycetidae</taxon>
        <taxon>Sordariales</taxon>
        <taxon>Podosporaceae</taxon>
        <taxon>Triangularia</taxon>
    </lineage>
</organism>
<evidence type="ECO:0000256" key="1">
    <source>
        <dbReference type="SAM" id="MobiDB-lite"/>
    </source>
</evidence>
<reference evidence="2" key="2">
    <citation type="submission" date="2023-05" db="EMBL/GenBank/DDBJ databases">
        <authorList>
            <consortium name="Lawrence Berkeley National Laboratory"/>
            <person name="Steindorff A."/>
            <person name="Hensen N."/>
            <person name="Bonometti L."/>
            <person name="Westerberg I."/>
            <person name="Brannstrom I.O."/>
            <person name="Guillou S."/>
            <person name="Cros-Aarteil S."/>
            <person name="Calhoun S."/>
            <person name="Haridas S."/>
            <person name="Kuo A."/>
            <person name="Mondo S."/>
            <person name="Pangilinan J."/>
            <person name="Riley R."/>
            <person name="Labutti K."/>
            <person name="Andreopoulos B."/>
            <person name="Lipzen A."/>
            <person name="Chen C."/>
            <person name="Yanf M."/>
            <person name="Daum C."/>
            <person name="Ng V."/>
            <person name="Clum A."/>
            <person name="Ohm R."/>
            <person name="Martin F."/>
            <person name="Silar P."/>
            <person name="Natvig D."/>
            <person name="Lalanne C."/>
            <person name="Gautier V."/>
            <person name="Ament-Velasquez S.L."/>
            <person name="Kruys A."/>
            <person name="Hutchinson M.I."/>
            <person name="Powell A.J."/>
            <person name="Barry K."/>
            <person name="Miller A.N."/>
            <person name="Grigoriev I.V."/>
            <person name="Debuchy R."/>
            <person name="Gladieux P."/>
            <person name="Thoren M.H."/>
            <person name="Johannesson H."/>
        </authorList>
    </citation>
    <scope>NUCLEOTIDE SEQUENCE</scope>
    <source>
        <strain evidence="2">CBS 892.96</strain>
    </source>
</reference>
<reference evidence="2" key="1">
    <citation type="journal article" date="2023" name="Mol. Phylogenet. Evol.">
        <title>Genome-scale phylogeny and comparative genomics of the fungal order Sordariales.</title>
        <authorList>
            <person name="Hensen N."/>
            <person name="Bonometti L."/>
            <person name="Westerberg I."/>
            <person name="Brannstrom I.O."/>
            <person name="Guillou S."/>
            <person name="Cros-Aarteil S."/>
            <person name="Calhoun S."/>
            <person name="Haridas S."/>
            <person name="Kuo A."/>
            <person name="Mondo S."/>
            <person name="Pangilinan J."/>
            <person name="Riley R."/>
            <person name="LaButti K."/>
            <person name="Andreopoulos B."/>
            <person name="Lipzen A."/>
            <person name="Chen C."/>
            <person name="Yan M."/>
            <person name="Daum C."/>
            <person name="Ng V."/>
            <person name="Clum A."/>
            <person name="Steindorff A."/>
            <person name="Ohm R.A."/>
            <person name="Martin F."/>
            <person name="Silar P."/>
            <person name="Natvig D.O."/>
            <person name="Lalanne C."/>
            <person name="Gautier V."/>
            <person name="Ament-Velasquez S.L."/>
            <person name="Kruys A."/>
            <person name="Hutchinson M.I."/>
            <person name="Powell A.J."/>
            <person name="Barry K."/>
            <person name="Miller A.N."/>
            <person name="Grigoriev I.V."/>
            <person name="Debuchy R."/>
            <person name="Gladieux P."/>
            <person name="Hiltunen Thoren M."/>
            <person name="Johannesson H."/>
        </authorList>
    </citation>
    <scope>NUCLEOTIDE SEQUENCE</scope>
    <source>
        <strain evidence="2">CBS 892.96</strain>
    </source>
</reference>
<dbReference type="EMBL" id="MU866178">
    <property type="protein sequence ID" value="KAK4177013.1"/>
    <property type="molecule type" value="Genomic_DNA"/>
</dbReference>